<evidence type="ECO:0000313" key="2">
    <source>
        <dbReference type="EMBL" id="SVA46067.1"/>
    </source>
</evidence>
<accession>A0A381W2E4</accession>
<evidence type="ECO:0000259" key="1">
    <source>
        <dbReference type="PROSITE" id="PS51272"/>
    </source>
</evidence>
<dbReference type="Gene3D" id="1.25.40.10">
    <property type="entry name" value="Tetratricopeptide repeat domain"/>
    <property type="match status" value="1"/>
</dbReference>
<dbReference type="PROSITE" id="PS50005">
    <property type="entry name" value="TPR"/>
    <property type="match status" value="1"/>
</dbReference>
<reference evidence="2" key="1">
    <citation type="submission" date="2018-05" db="EMBL/GenBank/DDBJ databases">
        <authorList>
            <person name="Lanie J.A."/>
            <person name="Ng W.-L."/>
            <person name="Kazmierczak K.M."/>
            <person name="Andrzejewski T.M."/>
            <person name="Davidsen T.M."/>
            <person name="Wayne K.J."/>
            <person name="Tettelin H."/>
            <person name="Glass J.I."/>
            <person name="Rusch D."/>
            <person name="Podicherti R."/>
            <person name="Tsui H.-C.T."/>
            <person name="Winkler M.E."/>
        </authorList>
    </citation>
    <scope>NUCLEOTIDE SEQUENCE</scope>
</reference>
<dbReference type="InterPro" id="IPR001119">
    <property type="entry name" value="SLH_dom"/>
</dbReference>
<protein>
    <recommendedName>
        <fullName evidence="1">SLH domain-containing protein</fullName>
    </recommendedName>
</protein>
<dbReference type="SUPFAM" id="SSF48452">
    <property type="entry name" value="TPR-like"/>
    <property type="match status" value="1"/>
</dbReference>
<dbReference type="Pfam" id="PF00395">
    <property type="entry name" value="SLH"/>
    <property type="match status" value="2"/>
</dbReference>
<dbReference type="SMART" id="SM00028">
    <property type="entry name" value="TPR"/>
    <property type="match status" value="4"/>
</dbReference>
<feature type="domain" description="SLH" evidence="1">
    <location>
        <begin position="260"/>
        <end position="323"/>
    </location>
</feature>
<gene>
    <name evidence="2" type="ORF">METZ01_LOCUS98921</name>
</gene>
<dbReference type="InterPro" id="IPR011990">
    <property type="entry name" value="TPR-like_helical_dom_sf"/>
</dbReference>
<organism evidence="2">
    <name type="scientific">marine metagenome</name>
    <dbReference type="NCBI Taxonomy" id="408172"/>
    <lineage>
        <taxon>unclassified sequences</taxon>
        <taxon>metagenomes</taxon>
        <taxon>ecological metagenomes</taxon>
    </lineage>
</organism>
<dbReference type="EMBL" id="UINC01010348">
    <property type="protein sequence ID" value="SVA46067.1"/>
    <property type="molecule type" value="Genomic_DNA"/>
</dbReference>
<dbReference type="PROSITE" id="PS51272">
    <property type="entry name" value="SLH"/>
    <property type="match status" value="1"/>
</dbReference>
<name>A0A381W2E4_9ZZZZ</name>
<proteinExistence type="predicted"/>
<sequence length="391" mass="43890">MNQGIFTVNKLSEEFIMLKKYGSLISVFILLFLVACATKPESDVDTPEYHFKAGMRAIDNSDYQQAIKSFQRSVDLDKKFALGYGGLGLAHAHLDQNSEAKKNASTCASRGSKDPEALSLSAQVWIVMRDSEKRWFKRAEDYLKKALRRDEEHEGAMYWYGTAHLYNYEFDEAEDFFRKVVDKRGDYAGKADAKWKLAQKIVRAMPGTPIGKKVALKEKINRADLAVLFSEELKIGVLFDRMPVQNAGGFQTPGQAAQTATITVPSDANGHWAETWIKDMIRYGIMDVEPDGNFYPDDNINRATYAMAVQRLLVVATRDESLETRYFGEAQSRFSDVPSSHFAYNAMALCAERGIMQSDVITGRFDPAGNVAGADALLIIRTLQTSLRMTF</sequence>
<dbReference type="AlphaFoldDB" id="A0A381W2E4"/>
<dbReference type="InterPro" id="IPR019734">
    <property type="entry name" value="TPR_rpt"/>
</dbReference>
<dbReference type="Pfam" id="PF13432">
    <property type="entry name" value="TPR_16"/>
    <property type="match status" value="2"/>
</dbReference>